<protein>
    <recommendedName>
        <fullName evidence="1">DUF3848 domain-containing protein</fullName>
    </recommendedName>
</protein>
<dbReference type="AlphaFoldDB" id="J9GJJ6"/>
<feature type="domain" description="DUF3848" evidence="1">
    <location>
        <begin position="7"/>
        <end position="76"/>
    </location>
</feature>
<name>J9GJJ6_9ZZZZ</name>
<reference evidence="2" key="1">
    <citation type="journal article" date="2012" name="PLoS ONE">
        <title>Gene sets for utilization of primary and secondary nutrition supplies in the distal gut of endangered iberian lynx.</title>
        <authorList>
            <person name="Alcaide M."/>
            <person name="Messina E."/>
            <person name="Richter M."/>
            <person name="Bargiela R."/>
            <person name="Peplies J."/>
            <person name="Huws S.A."/>
            <person name="Newbold C.J."/>
            <person name="Golyshin P.N."/>
            <person name="Simon M.A."/>
            <person name="Lopez G."/>
            <person name="Yakimov M.M."/>
            <person name="Ferrer M."/>
        </authorList>
    </citation>
    <scope>NUCLEOTIDE SEQUENCE</scope>
</reference>
<evidence type="ECO:0000259" key="1">
    <source>
        <dbReference type="Pfam" id="PF12959"/>
    </source>
</evidence>
<proteinExistence type="predicted"/>
<sequence>MVARDYNQLLYEKAYSEYETFINELKAMTPEQILEHAYEKTIKEDILSLFESVDLAPKEAKALYLRKHPLDEVYQKWL</sequence>
<dbReference type="InterPro" id="IPR024380">
    <property type="entry name" value="DUF3848"/>
</dbReference>
<feature type="non-terminal residue" evidence="2">
    <location>
        <position position="78"/>
    </location>
</feature>
<dbReference type="Pfam" id="PF12959">
    <property type="entry name" value="DUF3848"/>
    <property type="match status" value="1"/>
</dbReference>
<accession>J9GJJ6</accession>
<evidence type="ECO:0000313" key="2">
    <source>
        <dbReference type="EMBL" id="EJX02198.1"/>
    </source>
</evidence>
<comment type="caution">
    <text evidence="2">The sequence shown here is derived from an EMBL/GenBank/DDBJ whole genome shotgun (WGS) entry which is preliminary data.</text>
</comment>
<organism evidence="2">
    <name type="scientific">gut metagenome</name>
    <dbReference type="NCBI Taxonomy" id="749906"/>
    <lineage>
        <taxon>unclassified sequences</taxon>
        <taxon>metagenomes</taxon>
        <taxon>organismal metagenomes</taxon>
    </lineage>
</organism>
<dbReference type="EMBL" id="AMCI01002647">
    <property type="protein sequence ID" value="EJX02198.1"/>
    <property type="molecule type" value="Genomic_DNA"/>
</dbReference>
<gene>
    <name evidence="2" type="ORF">EVA_09694</name>
</gene>